<feature type="region of interest" description="Disordered" evidence="2">
    <location>
        <begin position="715"/>
        <end position="747"/>
    </location>
</feature>
<evidence type="ECO:0008006" key="5">
    <source>
        <dbReference type="Google" id="ProtNLM"/>
    </source>
</evidence>
<dbReference type="PANTHER" id="PTHR23242:SF9">
    <property type="entry name" value="TRANSCRIPTION FACTOR HOXA13"/>
    <property type="match status" value="1"/>
</dbReference>
<evidence type="ECO:0000256" key="1">
    <source>
        <dbReference type="SAM" id="Coils"/>
    </source>
</evidence>
<comment type="caution">
    <text evidence="3">The sequence shown here is derived from an EMBL/GenBank/DDBJ whole genome shotgun (WGS) entry which is preliminary data.</text>
</comment>
<evidence type="ECO:0000256" key="2">
    <source>
        <dbReference type="SAM" id="MobiDB-lite"/>
    </source>
</evidence>
<evidence type="ECO:0000313" key="3">
    <source>
        <dbReference type="EMBL" id="GFE12419.1"/>
    </source>
</evidence>
<keyword evidence="4" id="KW-1185">Reference proteome</keyword>
<organism evidence="3 4">
    <name type="scientific">Streptomyces glebosus</name>
    <dbReference type="NCBI Taxonomy" id="249580"/>
    <lineage>
        <taxon>Bacteria</taxon>
        <taxon>Bacillati</taxon>
        <taxon>Actinomycetota</taxon>
        <taxon>Actinomycetes</taxon>
        <taxon>Kitasatosporales</taxon>
        <taxon>Streptomycetaceae</taxon>
        <taxon>Streptomyces</taxon>
    </lineage>
</organism>
<dbReference type="EMBL" id="BLIO01000001">
    <property type="protein sequence ID" value="GFE12419.1"/>
    <property type="molecule type" value="Genomic_DNA"/>
</dbReference>
<proteinExistence type="predicted"/>
<keyword evidence="1" id="KW-0175">Coiled coil</keyword>
<feature type="compositionally biased region" description="Low complexity" evidence="2">
    <location>
        <begin position="512"/>
        <end position="534"/>
    </location>
</feature>
<sequence>MDERGCVGIERPLHHCEVASINGNSYRLKNRIQAIERDTARCSHPSPVSDRYANFWPSATEVGRGTAGANAATSAAEAGRWAGEAGAREAEAKAAAARAQRLAGQATRAAQAAQTNARQAAVAARQSRNAANDAAVHAEAAAKAADKAADEAGRAVDAAKESTAAADAATRAANDAQTAAGQARTVADLARKADAERLAEQQEENVLAAEEAKKEHDTSVAAAQWEIGRVQQFNTATQKLRDEATAASDPQVMVAKGRQLAVRLLSTGGTWTRTAAAVALEDSDADVIEFVRTGLMVAMEQDDRASVGHIAATSDSPAQQEAALAVMDKPIAQVREFLRTRAYPGKEHDDRIAVSRIMEAGGPGVKAAANKALDGTAADLYQFLETGQYKAREEDERVVVSQAMAAGGPEVKAAAQAALSAPSSELHDFLQIGLHRARQRDANTAAHTAEIDILLAGADRSAALAHKDAAQAQSVAADARDEATEAGKWADKARKSAEKAETYAKQADKSADQAAESAKSAAESARKANSAAASARKDAQAAARSAERAEHSAGIASTYSYQANNSAYQAYVSAQEAGKDATAASKASTEAMKTAADLLLSEMKKQIQDELFEKNKPLSDSEMRKTLDKRLIEYRRSLLGSGGLKPGQVILVCAADGAGGMSCTQSTYLDRLIAWYVGADEIEQCLQTKELSCLKGLALSALKLKALKKAGPCPKKAGLAPRMPASRSSATAQSDDPPKVFENRIPSDTPEWFKPIAPGTALSRSGNYAYVVLENGELVIGKRTAGHVSIAGGRKVLAAGEFKTKGGEVVFLDNKSGHDRPYGPNAEKAAVDAFNRNGMKANGKYNAAWGCP</sequence>
<feature type="coiled-coil region" evidence="1">
    <location>
        <begin position="192"/>
        <end position="219"/>
    </location>
</feature>
<name>A0A640SLT4_9ACTN</name>
<dbReference type="RefSeq" id="WP_229894256.1">
    <property type="nucleotide sequence ID" value="NZ_BLIO01000001.1"/>
</dbReference>
<dbReference type="Pfam" id="PF03752">
    <property type="entry name" value="ALF"/>
    <property type="match status" value="3"/>
</dbReference>
<feature type="region of interest" description="Disordered" evidence="2">
    <location>
        <begin position="500"/>
        <end position="546"/>
    </location>
</feature>
<gene>
    <name evidence="3" type="ORF">Sgleb_04660</name>
</gene>
<dbReference type="Proteomes" id="UP000430079">
    <property type="component" value="Unassembled WGS sequence"/>
</dbReference>
<dbReference type="InterPro" id="IPR005506">
    <property type="entry name" value="DUF312_ALF"/>
</dbReference>
<dbReference type="AlphaFoldDB" id="A0A640SLT4"/>
<feature type="compositionally biased region" description="Basic and acidic residues" evidence="2">
    <location>
        <begin position="535"/>
        <end position="546"/>
    </location>
</feature>
<feature type="compositionally biased region" description="Basic and acidic residues" evidence="2">
    <location>
        <begin position="500"/>
        <end position="511"/>
    </location>
</feature>
<accession>A0A640SLT4</accession>
<reference evidence="3 4" key="1">
    <citation type="submission" date="2019-12" db="EMBL/GenBank/DDBJ databases">
        <title>Whole genome shotgun sequence of Streptomyces hygroscopicus subsp. glebosus NBRC 13786.</title>
        <authorList>
            <person name="Ichikawa N."/>
            <person name="Kimura A."/>
            <person name="Kitahashi Y."/>
            <person name="Komaki H."/>
            <person name="Tamura T."/>
        </authorList>
    </citation>
    <scope>NUCLEOTIDE SEQUENCE [LARGE SCALE GENOMIC DNA]</scope>
    <source>
        <strain evidence="3 4">NBRC 13786</strain>
    </source>
</reference>
<evidence type="ECO:0000313" key="4">
    <source>
        <dbReference type="Proteomes" id="UP000430079"/>
    </source>
</evidence>
<protein>
    <recommendedName>
        <fullName evidence="5">Methyl-accepting transducer domain-containing protein</fullName>
    </recommendedName>
</protein>
<dbReference type="PANTHER" id="PTHR23242">
    <property type="entry name" value="TRANSCRIPTION FACTOR HOXA13"/>
    <property type="match status" value="1"/>
</dbReference>